<keyword evidence="7" id="KW-0812">Transmembrane</keyword>
<comment type="similarity">
    <text evidence="1">Belongs to the peptidase S45 family.</text>
</comment>
<dbReference type="Gene3D" id="1.10.439.10">
    <property type="entry name" value="Penicillin Amidohydrolase, domain 1"/>
    <property type="match status" value="1"/>
</dbReference>
<dbReference type="InterPro" id="IPR023343">
    <property type="entry name" value="Penicillin_amidase_dom1"/>
</dbReference>
<evidence type="ECO:0000256" key="6">
    <source>
        <dbReference type="PIRSR" id="PIRSR001227-2"/>
    </source>
</evidence>
<keyword evidence="2" id="KW-0378">Hydrolase</keyword>
<feature type="transmembrane region" description="Helical" evidence="7">
    <location>
        <begin position="12"/>
        <end position="30"/>
    </location>
</feature>
<evidence type="ECO:0000256" key="4">
    <source>
        <dbReference type="ARBA" id="ARBA00038735"/>
    </source>
</evidence>
<name>A0A077Q033_XENBV</name>
<dbReference type="Gene3D" id="1.10.1400.10">
    <property type="match status" value="1"/>
</dbReference>
<keyword evidence="3" id="KW-0865">Zymogen</keyword>
<organism evidence="8">
    <name type="scientific">Xenorhabdus bovienii str. kraussei Becker Underwood</name>
    <dbReference type="NCBI Taxonomy" id="1398204"/>
    <lineage>
        <taxon>Bacteria</taxon>
        <taxon>Pseudomonadati</taxon>
        <taxon>Pseudomonadota</taxon>
        <taxon>Gammaproteobacteria</taxon>
        <taxon>Enterobacterales</taxon>
        <taxon>Morganellaceae</taxon>
        <taxon>Xenorhabdus</taxon>
    </lineage>
</organism>
<dbReference type="Pfam" id="PF01804">
    <property type="entry name" value="Penicil_amidase"/>
    <property type="match status" value="1"/>
</dbReference>
<dbReference type="GO" id="GO:0016811">
    <property type="term" value="F:hydrolase activity, acting on carbon-nitrogen (but not peptide) bonds, in linear amides"/>
    <property type="evidence" value="ECO:0007669"/>
    <property type="project" value="InterPro"/>
</dbReference>
<comment type="cofactor">
    <cofactor evidence="6">
        <name>Ca(2+)</name>
        <dbReference type="ChEBI" id="CHEBI:29108"/>
    </cofactor>
    <text evidence="6">Binds 1 Ca(2+) ion per dimer.</text>
</comment>
<dbReference type="MEROPS" id="S45.003"/>
<dbReference type="CDD" id="cd03747">
    <property type="entry name" value="Ntn_PGA_like"/>
    <property type="match status" value="1"/>
</dbReference>
<dbReference type="SUPFAM" id="SSF56235">
    <property type="entry name" value="N-terminal nucleophile aminohydrolases (Ntn hydrolases)"/>
    <property type="match status" value="1"/>
</dbReference>
<dbReference type="GO" id="GO:0017000">
    <property type="term" value="P:antibiotic biosynthetic process"/>
    <property type="evidence" value="ECO:0007669"/>
    <property type="project" value="InterPro"/>
</dbReference>
<feature type="active site" description="Nucleophile" evidence="5">
    <location>
        <position position="252"/>
    </location>
</feature>
<feature type="binding site" evidence="6">
    <location>
        <position position="189"/>
    </location>
    <ligand>
        <name>Ca(2+)</name>
        <dbReference type="ChEBI" id="CHEBI:29108"/>
    </ligand>
</feature>
<dbReference type="InterPro" id="IPR002692">
    <property type="entry name" value="S45"/>
</dbReference>
<feature type="binding site" evidence="6">
    <location>
        <position position="324"/>
    </location>
    <ligand>
        <name>Ca(2+)</name>
        <dbReference type="ChEBI" id="CHEBI:29108"/>
    </ligand>
</feature>
<keyword evidence="6" id="KW-0106">Calcium</keyword>
<evidence type="ECO:0000256" key="7">
    <source>
        <dbReference type="SAM" id="Phobius"/>
    </source>
</evidence>
<evidence type="ECO:0000256" key="5">
    <source>
        <dbReference type="PIRSR" id="PIRSR001227-1"/>
    </source>
</evidence>
<gene>
    <name evidence="8" type="ORF">XBKB1_940032</name>
</gene>
<reference evidence="8" key="1">
    <citation type="submission" date="2013-07" db="EMBL/GenBank/DDBJ databases">
        <title>Sub-species coevolution in mutualistic symbiosis.</title>
        <authorList>
            <person name="Murfin K."/>
            <person name="Klassen J."/>
            <person name="Lee M."/>
            <person name="Forst S."/>
            <person name="Stock P."/>
            <person name="Goodrich-Blair H."/>
        </authorList>
    </citation>
    <scope>NUCLEOTIDE SEQUENCE [LARGE SCALE GENOMIC DNA]</scope>
    <source>
        <strain evidence="8">Kraussei Becker Underwood</strain>
    </source>
</reference>
<protein>
    <submittedName>
        <fullName evidence="8">Peptidase S45 penicillin amidase</fullName>
    </submittedName>
</protein>
<dbReference type="InterPro" id="IPR014395">
    <property type="entry name" value="Pen/GL7ACA/AHL_acylase"/>
</dbReference>
<keyword evidence="7" id="KW-0472">Membrane</keyword>
<evidence type="ECO:0000256" key="2">
    <source>
        <dbReference type="ARBA" id="ARBA00022801"/>
    </source>
</evidence>
<dbReference type="Gene3D" id="2.30.120.10">
    <property type="match status" value="1"/>
</dbReference>
<comment type="subunit">
    <text evidence="4">Heterodimer of an alpha subunit and a beta subunit processed from the same precursor.</text>
</comment>
<keyword evidence="6" id="KW-0479">Metal-binding</keyword>
<dbReference type="Gene3D" id="3.60.20.10">
    <property type="entry name" value="Glutamine Phosphoribosylpyrophosphate, subunit 1, domain 1"/>
    <property type="match status" value="1"/>
</dbReference>
<sequence length="809" mass="90604">MNRSPILRRVVVFMLIPFVTLCLCSYIYLLRSLPASDNFTLIGKGYSRVAVTRDSQGVAYLSSDDDNSIFYAMGYVQAQDRLWQLTLQQRIVQGRLSEMLGQPGLKSDTFIRTLGIYRAAQQAWLKLDRAAKDSLTAYAAGVNQAIRQQRTLPPEFLMLGVQPENWTPIDSLAWVKMFALDLGGNMLKEIQFDASQEALTPQQVRLLFPAYLSAASPPDADDPTSTQITAMKRSGIGQSFPWFGTGGAGVGSNAWVVSGRHTQSGYPLLSNDPHLRLQQPSPWFAVSQRGANLHAQGMSLVGTPLIIFGSNEHIAWGGTALTADVQDLYIETVNPDRPSLYKADGRWLPFTQRTEEIRVRSGIPDLLYPPLKNVRLNIKETRHGPVVSRLFPDMRQTLSLKWTALDPNDTSYMAFMSINYAQDWSSFQSAARLLVAPALNLLYADTQNHIGMLSAGAIPVRGRGQGELPLPGDDSRNDWQGYILFDELPIKKDPDSGFIVSANNEVSNPAYPHFISHDWAPPTRKERISELLREKIASSGDKLTRADMKVIQADTFDKNILAFRDAVVEKTSVQNARQASALKILAQWDGDMRSKSVAASLIISWSRYLRMNMVTDLLPKVWGENDKNAMLTNLATYIPLPSLVDIITRDDGRCQVFGHRPSWDSCQVVLSKSLGQALDELGRMRGNNMDNWQWGDLHYSYYAHSLFSQVRFLDRIFSSRISNGGSPDSVNVSDMNFDLSQGYSQQLGASFRMIIELSPAQPRVEYINSTGQSGNILSKHYRDMVKPFNTFYYFEINNDFNNNSLKKGN</sequence>
<dbReference type="Proteomes" id="UP000028493">
    <property type="component" value="Unassembled WGS sequence"/>
</dbReference>
<comment type="caution">
    <text evidence="8">The sequence shown here is derived from an EMBL/GenBank/DDBJ whole genome shotgun (WGS) entry which is preliminary data.</text>
</comment>
<dbReference type="InterPro" id="IPR043146">
    <property type="entry name" value="Penicillin_amidase_N_B-knob"/>
</dbReference>
<dbReference type="InterPro" id="IPR043147">
    <property type="entry name" value="Penicillin_amidase_A-knob"/>
</dbReference>
<keyword evidence="7" id="KW-1133">Transmembrane helix</keyword>
<dbReference type="PANTHER" id="PTHR34218">
    <property type="entry name" value="PEPTIDASE S45 PENICILLIN AMIDASE"/>
    <property type="match status" value="1"/>
</dbReference>
<dbReference type="PIRSF" id="PIRSF001227">
    <property type="entry name" value="Pen_acylase"/>
    <property type="match status" value="1"/>
</dbReference>
<evidence type="ECO:0000313" key="8">
    <source>
        <dbReference type="EMBL" id="CDH26803.1"/>
    </source>
</evidence>
<dbReference type="AlphaFoldDB" id="A0A077Q033"/>
<evidence type="ECO:0000256" key="1">
    <source>
        <dbReference type="ARBA" id="ARBA00006586"/>
    </source>
</evidence>
<accession>A0A077Q033</accession>
<proteinExistence type="inferred from homology"/>
<evidence type="ECO:0000256" key="3">
    <source>
        <dbReference type="ARBA" id="ARBA00023145"/>
    </source>
</evidence>
<dbReference type="InterPro" id="IPR029055">
    <property type="entry name" value="Ntn_hydrolases_N"/>
</dbReference>
<dbReference type="PANTHER" id="PTHR34218:SF4">
    <property type="entry name" value="ACYL-HOMOSERINE LACTONE ACYLASE QUIP"/>
    <property type="match status" value="1"/>
</dbReference>
<feature type="binding site" evidence="6">
    <location>
        <position position="327"/>
    </location>
    <ligand>
        <name>Ca(2+)</name>
        <dbReference type="ChEBI" id="CHEBI:29108"/>
    </ligand>
</feature>
<dbReference type="GO" id="GO:0046872">
    <property type="term" value="F:metal ion binding"/>
    <property type="evidence" value="ECO:0007669"/>
    <property type="project" value="UniProtKB-KW"/>
</dbReference>
<dbReference type="EMBL" id="CBSZ010000433">
    <property type="protein sequence ID" value="CDH26803.1"/>
    <property type="molecule type" value="Genomic_DNA"/>
</dbReference>
<dbReference type="HOGENOM" id="CLU_011790_0_1_6"/>